<reference evidence="2 3" key="1">
    <citation type="submission" date="2022-12" db="EMBL/GenBank/DDBJ databases">
        <title>Genomic features and morphological characterization of a novel Knufia sp. strain isolated from spacecraft assembly facility.</title>
        <authorList>
            <person name="Teixeira M."/>
            <person name="Chander A.M."/>
            <person name="Stajich J.E."/>
            <person name="Venkateswaran K."/>
        </authorList>
    </citation>
    <scope>NUCLEOTIDE SEQUENCE [LARGE SCALE GENOMIC DNA]</scope>
    <source>
        <strain evidence="2 3">FJI-L2-BK-P2</strain>
    </source>
</reference>
<feature type="compositionally biased region" description="Basic and acidic residues" evidence="1">
    <location>
        <begin position="1327"/>
        <end position="1336"/>
    </location>
</feature>
<feature type="compositionally biased region" description="Basic and acidic residues" evidence="1">
    <location>
        <begin position="11"/>
        <end position="24"/>
    </location>
</feature>
<evidence type="ECO:0000313" key="2">
    <source>
        <dbReference type="EMBL" id="KAK5952513.1"/>
    </source>
</evidence>
<evidence type="ECO:0008006" key="4">
    <source>
        <dbReference type="Google" id="ProtNLM"/>
    </source>
</evidence>
<organism evidence="2 3">
    <name type="scientific">Knufia fluminis</name>
    <dbReference type="NCBI Taxonomy" id="191047"/>
    <lineage>
        <taxon>Eukaryota</taxon>
        <taxon>Fungi</taxon>
        <taxon>Dikarya</taxon>
        <taxon>Ascomycota</taxon>
        <taxon>Pezizomycotina</taxon>
        <taxon>Eurotiomycetes</taxon>
        <taxon>Chaetothyriomycetidae</taxon>
        <taxon>Chaetothyriales</taxon>
        <taxon>Trichomeriaceae</taxon>
        <taxon>Knufia</taxon>
    </lineage>
</organism>
<keyword evidence="3" id="KW-1185">Reference proteome</keyword>
<dbReference type="EMBL" id="JAKLMC020000015">
    <property type="protein sequence ID" value="KAK5952513.1"/>
    <property type="molecule type" value="Genomic_DNA"/>
</dbReference>
<feature type="region of interest" description="Disordered" evidence="1">
    <location>
        <begin position="313"/>
        <end position="354"/>
    </location>
</feature>
<feature type="region of interest" description="Disordered" evidence="1">
    <location>
        <begin position="127"/>
        <end position="167"/>
    </location>
</feature>
<feature type="compositionally biased region" description="Low complexity" evidence="1">
    <location>
        <begin position="321"/>
        <end position="337"/>
    </location>
</feature>
<gene>
    <name evidence="2" type="ORF">OHC33_006557</name>
</gene>
<evidence type="ECO:0000313" key="3">
    <source>
        <dbReference type="Proteomes" id="UP001316803"/>
    </source>
</evidence>
<protein>
    <recommendedName>
        <fullName evidence="4">F-box domain-containing protein</fullName>
    </recommendedName>
</protein>
<feature type="region of interest" description="Disordered" evidence="1">
    <location>
        <begin position="1464"/>
        <end position="1569"/>
    </location>
</feature>
<evidence type="ECO:0000256" key="1">
    <source>
        <dbReference type="SAM" id="MobiDB-lite"/>
    </source>
</evidence>
<comment type="caution">
    <text evidence="2">The sequence shown here is derived from an EMBL/GenBank/DDBJ whole genome shotgun (WGS) entry which is preliminary data.</text>
</comment>
<name>A0AAN8EUP9_9EURO</name>
<feature type="compositionally biased region" description="Polar residues" evidence="1">
    <location>
        <begin position="1480"/>
        <end position="1496"/>
    </location>
</feature>
<feature type="region of interest" description="Disordered" evidence="1">
    <location>
        <begin position="1"/>
        <end position="24"/>
    </location>
</feature>
<feature type="compositionally biased region" description="Polar residues" evidence="1">
    <location>
        <begin position="198"/>
        <end position="216"/>
    </location>
</feature>
<feature type="compositionally biased region" description="Acidic residues" evidence="1">
    <location>
        <begin position="1469"/>
        <end position="1479"/>
    </location>
</feature>
<proteinExistence type="predicted"/>
<accession>A0AAN8EUP9</accession>
<dbReference type="Proteomes" id="UP001316803">
    <property type="component" value="Unassembled WGS sequence"/>
</dbReference>
<feature type="region of interest" description="Disordered" evidence="1">
    <location>
        <begin position="534"/>
        <end position="582"/>
    </location>
</feature>
<feature type="compositionally biased region" description="Acidic residues" evidence="1">
    <location>
        <begin position="1525"/>
        <end position="1537"/>
    </location>
</feature>
<feature type="compositionally biased region" description="Polar residues" evidence="1">
    <location>
        <begin position="1350"/>
        <end position="1374"/>
    </location>
</feature>
<sequence>MGSRRRPSQRSQDEDLPRGRAADIPHDLQLLPNVKKGTRSHEIQDCLGHQKWHIMRKPAIHPALTDFGPESLKRFIENEHAKLRDRVAKAVIDTQQDQDERLRRFARDLVNAQTNIYLAKENGQKTFKISKTKSNTRRNQENNSSSDKGKAAVRRIPQNDGSTLSTENNFQVIPSFGTHEHKNFAVPASRGLKRSMFQSLSTGTPGSRGSSASSKTKPAGSRPMRLGGFDTPPQSIPSKGNAVQPLRRSLRTTATRLIAAEQMELAEEGLGRDVEMLDDVYSGQDDNPSTVIPQPSTEITKPEHKSEVLLTRTSSFETHASSSRVSLRSRGKSLSSGTQLPGESHRRRKTPATIHVDQNNSNDLALRRPSRDLHHQDISLGVSTSRIMDSAPRTGIENYADMESIRPYVPAGSQPYGERSLSLGYGVPRIHSGDYGTYFPPEYDSTPIEDEYGAGTTPDVSSRRYQEQAAILASITDNKPTKRMGQRGSIAGRPMHFDYAEIVPEEMPMDIRQAEINRCKIWQAHGFNCHGELVSSRDNSRQPGPFTDAQLDPRQENLLNAPNHLGDYRRKFTQPPLAPNPREPPFCPASRPNTSLPFEFWEAGVLQYLSSAEVRSLRLVCRSLAQDLEPFVFRSVVAKFDPTLFSLNPSYHEDGKIDIDTEDSMLKKHGPTMNKFGISFEVDLHGLMHAPFKNTEKTVDAWFGRYKWPITDYPYFPALRNIDKLLDDERRLLTQAMSNLGKCSELAISVDSGHGWLEGPDTSDLALYRDQTVGGSRIFGKAFGAVDRAYENGMKQLFTWAQINTINENIKYLEGSSSKVREELETLRRIVIRDYESYREERTQPDYTRYLHTGGLATVQNVAQAQNAAVGNVGNPAHPLAQQINQLTQQMNTAPPPQNPNNHLLQQRFASVMNLVRNHLPVSDTQKKGNEQKREGIQPQWPIIFNGFNLSAESRGDTRYVQSRVATPSDYPLLPNSLNESQAQWIMETSWIQRTFLSAYTDAVRLNSLVLKNVHSLHIAKLSSGLLPALSPKAFWAALSGLRKVTIMIKPDWRVEHIPGDKYFQSTMATDPVYAAHKFAEVLRDYVTRLENLNSLHVGYVGGGEHQTGIFGRNQHILPAPITSNPREWLIAQNASMAKPSGNTMFTFPHIRTLTFENCWFSPYMLETFMRKSHDTSLHNLVLDSVSLTAQINSTRTDGPLRTIENGLKCQHTPSAWLNETVPANASWANTLDKITPGNTFLDSKYDAGMINEEESPRPERQFRGNIQQITLKSCGYVKILGIPSNEFNQNELVFQNTTWSAMDDGLKTRSCMFTKTIHHQAPSRPVDNDRPDGTARLRRSRTSTSANTPWTIGSLASTPDRQQHNETQVSVTSLRPIMLAGRQGHARGENVAHADGGSSTTMTGFLTQCIHPVEKRILERMWGMRFGWGDDMRRWEAVEDGWFMGGTGRFSGDVFRDQAQQESVALPVEEDTEDEEVNSDQSTRSNTGINSQSTLGHYGFTAGTTFPAADGAAPSVTPDRNQELDEGNEDQDEGEDNVLPSGDFEDEVLSEEDADFHDLEDFAAVTED</sequence>
<feature type="compositionally biased region" description="Acidic residues" evidence="1">
    <location>
        <begin position="1544"/>
        <end position="1556"/>
    </location>
</feature>
<feature type="region of interest" description="Disordered" evidence="1">
    <location>
        <begin position="1317"/>
        <end position="1374"/>
    </location>
</feature>
<feature type="region of interest" description="Disordered" evidence="1">
    <location>
        <begin position="198"/>
        <end position="245"/>
    </location>
</feature>